<dbReference type="OrthoDB" id="3638488at2759"/>
<dbReference type="InterPro" id="IPR011009">
    <property type="entry name" value="Kinase-like_dom_sf"/>
</dbReference>
<dbReference type="InterPro" id="IPR000719">
    <property type="entry name" value="Prot_kinase_dom"/>
</dbReference>
<evidence type="ECO:0000313" key="22">
    <source>
        <dbReference type="Proteomes" id="UP001154078"/>
    </source>
</evidence>
<evidence type="ECO:0000259" key="19">
    <source>
        <dbReference type="PROSITE" id="PS50011"/>
    </source>
</evidence>
<feature type="region of interest" description="Disordered" evidence="18">
    <location>
        <begin position="1"/>
        <end position="583"/>
    </location>
</feature>
<comment type="catalytic activity">
    <reaction evidence="15">
        <text>L-threonyl-[protein] + ATP = O-phospho-L-threonyl-[protein] + ADP + H(+)</text>
        <dbReference type="Rhea" id="RHEA:46608"/>
        <dbReference type="Rhea" id="RHEA-COMP:11060"/>
        <dbReference type="Rhea" id="RHEA-COMP:11605"/>
        <dbReference type="ChEBI" id="CHEBI:15378"/>
        <dbReference type="ChEBI" id="CHEBI:30013"/>
        <dbReference type="ChEBI" id="CHEBI:30616"/>
        <dbReference type="ChEBI" id="CHEBI:61977"/>
        <dbReference type="ChEBI" id="CHEBI:456216"/>
        <dbReference type="EC" id="2.7.11.1"/>
    </reaction>
</comment>
<comment type="similarity">
    <text evidence="3">Belongs to the protein kinase superfamily. AGC Ser/Thr protein kinase family.</text>
</comment>
<evidence type="ECO:0000256" key="17">
    <source>
        <dbReference type="PROSITE-ProRule" id="PRU10141"/>
    </source>
</evidence>
<protein>
    <recommendedName>
        <fullName evidence="4">non-specific serine/threonine protein kinase</fullName>
        <ecNumber evidence="4">2.7.11.1</ecNumber>
    </recommendedName>
</protein>
<keyword evidence="7" id="KW-0597">Phosphoprotein</keyword>
<accession>A0A9P0B3E7</accession>
<dbReference type="Pfam" id="PF00069">
    <property type="entry name" value="Pkinase"/>
    <property type="match status" value="2"/>
</dbReference>
<dbReference type="CDD" id="cd21778">
    <property type="entry name" value="MobB_LATS1"/>
    <property type="match status" value="1"/>
</dbReference>
<evidence type="ECO:0000256" key="12">
    <source>
        <dbReference type="ARBA" id="ARBA00022840"/>
    </source>
</evidence>
<feature type="domain" description="Protein kinase" evidence="19">
    <location>
        <begin position="657"/>
        <end position="958"/>
    </location>
</feature>
<feature type="compositionally biased region" description="Basic and acidic residues" evidence="18">
    <location>
        <begin position="565"/>
        <end position="583"/>
    </location>
</feature>
<feature type="compositionally biased region" description="Low complexity" evidence="18">
    <location>
        <begin position="520"/>
        <end position="540"/>
    </location>
</feature>
<feature type="compositionally biased region" description="Low complexity" evidence="18">
    <location>
        <begin position="48"/>
        <end position="69"/>
    </location>
</feature>
<evidence type="ECO:0000256" key="15">
    <source>
        <dbReference type="ARBA" id="ARBA00047899"/>
    </source>
</evidence>
<keyword evidence="14" id="KW-0206">Cytoskeleton</keyword>
<keyword evidence="22" id="KW-1185">Reference proteome</keyword>
<dbReference type="GO" id="GO:0042308">
    <property type="term" value="P:negative regulation of protein import into nucleus"/>
    <property type="evidence" value="ECO:0007669"/>
    <property type="project" value="UniProtKB-ARBA"/>
</dbReference>
<keyword evidence="12 17" id="KW-0067">ATP-binding</keyword>
<comment type="catalytic activity">
    <reaction evidence="16">
        <text>L-seryl-[protein] + ATP = O-phospho-L-seryl-[protein] + ADP + H(+)</text>
        <dbReference type="Rhea" id="RHEA:17989"/>
        <dbReference type="Rhea" id="RHEA-COMP:9863"/>
        <dbReference type="Rhea" id="RHEA-COMP:11604"/>
        <dbReference type="ChEBI" id="CHEBI:15378"/>
        <dbReference type="ChEBI" id="CHEBI:29999"/>
        <dbReference type="ChEBI" id="CHEBI:30616"/>
        <dbReference type="ChEBI" id="CHEBI:83421"/>
        <dbReference type="ChEBI" id="CHEBI:456216"/>
        <dbReference type="EC" id="2.7.11.1"/>
    </reaction>
</comment>
<evidence type="ECO:0000256" key="1">
    <source>
        <dbReference type="ARBA" id="ARBA00001946"/>
    </source>
</evidence>
<evidence type="ECO:0000256" key="14">
    <source>
        <dbReference type="ARBA" id="ARBA00023212"/>
    </source>
</evidence>
<dbReference type="GO" id="GO:0043065">
    <property type="term" value="P:positive regulation of apoptotic process"/>
    <property type="evidence" value="ECO:0007669"/>
    <property type="project" value="TreeGrafter"/>
</dbReference>
<evidence type="ECO:0000256" key="5">
    <source>
        <dbReference type="ARBA" id="ARBA00022490"/>
    </source>
</evidence>
<evidence type="ECO:0000259" key="20">
    <source>
        <dbReference type="PROSITE" id="PS51285"/>
    </source>
</evidence>
<gene>
    <name evidence="21" type="ORF">MELIAE_LOCUS5855</name>
</gene>
<evidence type="ECO:0000256" key="18">
    <source>
        <dbReference type="SAM" id="MobiDB-lite"/>
    </source>
</evidence>
<dbReference type="GO" id="GO:0022604">
    <property type="term" value="P:regulation of cell morphogenesis"/>
    <property type="evidence" value="ECO:0007669"/>
    <property type="project" value="UniProtKB-ARBA"/>
</dbReference>
<dbReference type="GO" id="GO:0005524">
    <property type="term" value="F:ATP binding"/>
    <property type="evidence" value="ECO:0007669"/>
    <property type="project" value="UniProtKB-UniRule"/>
</dbReference>
<dbReference type="GO" id="GO:0071944">
    <property type="term" value="C:cell periphery"/>
    <property type="evidence" value="ECO:0007669"/>
    <property type="project" value="UniProtKB-ARBA"/>
</dbReference>
<evidence type="ECO:0000256" key="2">
    <source>
        <dbReference type="ARBA" id="ARBA00004300"/>
    </source>
</evidence>
<reference evidence="21" key="1">
    <citation type="submission" date="2021-12" db="EMBL/GenBank/DDBJ databases">
        <authorList>
            <person name="King R."/>
        </authorList>
    </citation>
    <scope>NUCLEOTIDE SEQUENCE</scope>
</reference>
<evidence type="ECO:0000256" key="7">
    <source>
        <dbReference type="ARBA" id="ARBA00022553"/>
    </source>
</evidence>
<feature type="compositionally biased region" description="Pro residues" evidence="18">
    <location>
        <begin position="168"/>
        <end position="187"/>
    </location>
</feature>
<comment type="subcellular location">
    <subcellularLocation>
        <location evidence="2">Cytoplasm</location>
        <location evidence="2">Cytoskeleton</location>
        <location evidence="2">Microtubule organizing center</location>
        <location evidence="2">Centrosome</location>
    </subcellularLocation>
</comment>
<keyword evidence="9" id="KW-0479">Metal-binding</keyword>
<feature type="binding site" evidence="17">
    <location>
        <position position="686"/>
    </location>
    <ligand>
        <name>ATP</name>
        <dbReference type="ChEBI" id="CHEBI:30616"/>
    </ligand>
</feature>
<dbReference type="SUPFAM" id="SSF56112">
    <property type="entry name" value="Protein kinase-like (PK-like)"/>
    <property type="match status" value="1"/>
</dbReference>
<dbReference type="GO" id="GO:0009966">
    <property type="term" value="P:regulation of signal transduction"/>
    <property type="evidence" value="ECO:0007669"/>
    <property type="project" value="UniProtKB-ARBA"/>
</dbReference>
<keyword evidence="8" id="KW-0808">Transferase</keyword>
<keyword evidence="13" id="KW-0460">Magnesium</keyword>
<feature type="domain" description="AGC-kinase C-terminal" evidence="20">
    <location>
        <begin position="959"/>
        <end position="1031"/>
    </location>
</feature>
<dbReference type="Proteomes" id="UP001154078">
    <property type="component" value="Chromosome 3"/>
</dbReference>
<evidence type="ECO:0000313" key="21">
    <source>
        <dbReference type="EMBL" id="CAH0553985.1"/>
    </source>
</evidence>
<dbReference type="CDD" id="cd05598">
    <property type="entry name" value="STKc_LATS"/>
    <property type="match status" value="1"/>
</dbReference>
<keyword evidence="11" id="KW-0418">Kinase</keyword>
<keyword evidence="5" id="KW-0963">Cytoplasm</keyword>
<dbReference type="InterPro" id="IPR000961">
    <property type="entry name" value="AGC-kinase_C"/>
</dbReference>
<organism evidence="21 22">
    <name type="scientific">Brassicogethes aeneus</name>
    <name type="common">Rape pollen beetle</name>
    <name type="synonym">Meligethes aeneus</name>
    <dbReference type="NCBI Taxonomy" id="1431903"/>
    <lineage>
        <taxon>Eukaryota</taxon>
        <taxon>Metazoa</taxon>
        <taxon>Ecdysozoa</taxon>
        <taxon>Arthropoda</taxon>
        <taxon>Hexapoda</taxon>
        <taxon>Insecta</taxon>
        <taxon>Pterygota</taxon>
        <taxon>Neoptera</taxon>
        <taxon>Endopterygota</taxon>
        <taxon>Coleoptera</taxon>
        <taxon>Polyphaga</taxon>
        <taxon>Cucujiformia</taxon>
        <taxon>Nitidulidae</taxon>
        <taxon>Meligethinae</taxon>
        <taxon>Brassicogethes</taxon>
    </lineage>
</organism>
<dbReference type="GO" id="GO:0009653">
    <property type="term" value="P:anatomical structure morphogenesis"/>
    <property type="evidence" value="ECO:0007669"/>
    <property type="project" value="UniProtKB-ARBA"/>
</dbReference>
<evidence type="ECO:0000256" key="16">
    <source>
        <dbReference type="ARBA" id="ARBA00048679"/>
    </source>
</evidence>
<dbReference type="FunFam" id="1.10.510.10:FF:000086">
    <property type="entry name" value="Non-specific serine/threonine protein kinase"/>
    <property type="match status" value="1"/>
</dbReference>
<dbReference type="GO" id="GO:0046872">
    <property type="term" value="F:metal ion binding"/>
    <property type="evidence" value="ECO:0007669"/>
    <property type="project" value="UniProtKB-KW"/>
</dbReference>
<dbReference type="GO" id="GO:0051093">
    <property type="term" value="P:negative regulation of developmental process"/>
    <property type="evidence" value="ECO:0007669"/>
    <property type="project" value="UniProtKB-ARBA"/>
</dbReference>
<feature type="compositionally biased region" description="Polar residues" evidence="18">
    <location>
        <begin position="356"/>
        <end position="368"/>
    </location>
</feature>
<dbReference type="GO" id="GO:0005737">
    <property type="term" value="C:cytoplasm"/>
    <property type="evidence" value="ECO:0007669"/>
    <property type="project" value="UniProtKB-ARBA"/>
</dbReference>
<evidence type="ECO:0000256" key="13">
    <source>
        <dbReference type="ARBA" id="ARBA00022842"/>
    </source>
</evidence>
<dbReference type="GO" id="GO:0048814">
    <property type="term" value="P:regulation of dendrite morphogenesis"/>
    <property type="evidence" value="ECO:0007669"/>
    <property type="project" value="UniProtKB-ARBA"/>
</dbReference>
<evidence type="ECO:0000256" key="3">
    <source>
        <dbReference type="ARBA" id="ARBA00009903"/>
    </source>
</evidence>
<dbReference type="GO" id="GO:0045177">
    <property type="term" value="C:apical part of cell"/>
    <property type="evidence" value="ECO:0007669"/>
    <property type="project" value="UniProtKB-ARBA"/>
</dbReference>
<keyword evidence="6" id="KW-0723">Serine/threonine-protein kinase</keyword>
<sequence length="1054" mass="115644">MGQQPRPQHTAAMNQSNQNQAPARSPGYHQKAMEEIQNSLRPFAKSGSDAASTISTFSATSGVSSLSSTSGGGGNDKDLSLRQLGYPEMSNGRFDMQLDCLKQPMDGQKPNGGGGGGYTKLMRKPSIERELALPRGSPALDSGAGSSRSDSPRLADLHSVSRYSPSFNEPPPPPPPRNTPPPPPPHVPSNVQQYFKRMSPAPGLPSRAPAAAPAYGGAQRGNSPVSGGGGAGRQPMVVQNGPQVQQQLSQQMQALSLYQSSSNSTAEPPPPYPLISPSNAPPPPSYSASIQNRQSPTQDFRKSPSSGIYSGSTSAGSPSPVPASTVAAPAAVARPQPLQAWSARQAVSQPPIIMQSVKSTQVQKPVLQTATAPQIPASPTSTTPPPPPSYTASIQQQKGAKPAAPPPPQTAAPAAVPTTEPPSYASTMQAKVKARGMLPPPYPDESHPAAQVYTVESAMSPRSAALVHPPLQRKYSPGVPQGDCRSDSPQSASSADGRLAYSTDNGAPPLPPTASSSVKNNNNLNNNHATSNNNHNANTNGDSKNSDTPPQLPPYTKIKHQSPIPERKKISKEKEEERRDGKVKNYSPQAFKFFMEQHIENVIKSYRQRVFRRIQLEKEMTKIGLSADAQQQMRKMLSQKESNYIRLKRAKMDKSMFVRIKPIGVGAFGEVTLVRKIDTNHLYAMKTLRKADVLKRNQVAHVKAERDILAEADNEWVVKLYYSFQDSDILYFVMDYIPGGDLMSLLIKLGIFEERLARFYIAELTCAVDSVHKMGFIHRDIKPDNILIDKDGHIKLTDFGLCTGFRWTHNSKYYQPNGDHNRQDSMDPIDDWSEECKCKNMKPLERRRRREHRCLAHSLVGTPNYIAPEVLQRTGYTHVCDWWSVGVILYEMLVGQPPFLANTPAETQYKVINWETTLQIPKQANLSKESTDLILKLCCSSDKRLGKNASEVKSHPFFSDIDFDKGLRKQPAPHKPRIEYPTDTSNFDPIDPDKLRNGASVDPSDPDDMFDDSKLFHGFFEFTFRRFFDDGGAPTFNSKINLDDNDNQGGPVYV</sequence>
<evidence type="ECO:0000256" key="4">
    <source>
        <dbReference type="ARBA" id="ARBA00012513"/>
    </source>
</evidence>
<dbReference type="InterPro" id="IPR050236">
    <property type="entry name" value="Ser_Thr_kinase_AGC"/>
</dbReference>
<dbReference type="FunFam" id="1.10.510.10:FF:000199">
    <property type="entry name" value="Non-specific serine/threonine protein kinase"/>
    <property type="match status" value="1"/>
</dbReference>
<keyword evidence="10 17" id="KW-0547">Nucleotide-binding</keyword>
<dbReference type="PROSITE" id="PS00107">
    <property type="entry name" value="PROTEIN_KINASE_ATP"/>
    <property type="match status" value="1"/>
</dbReference>
<dbReference type="FunFam" id="3.30.200.20:FF:000391">
    <property type="entry name" value="Large tumor suppressor kinase 1"/>
    <property type="match status" value="1"/>
</dbReference>
<proteinExistence type="inferred from homology"/>
<dbReference type="PROSITE" id="PS51285">
    <property type="entry name" value="AGC_KINASE_CTER"/>
    <property type="match status" value="1"/>
</dbReference>
<dbReference type="GO" id="GO:0048731">
    <property type="term" value="P:system development"/>
    <property type="evidence" value="ECO:0007669"/>
    <property type="project" value="UniProtKB-ARBA"/>
</dbReference>
<feature type="compositionally biased region" description="Low complexity" evidence="18">
    <location>
        <begin position="303"/>
        <end position="333"/>
    </location>
</feature>
<name>A0A9P0B3E7_BRAAE</name>
<feature type="compositionally biased region" description="Polar residues" evidence="18">
    <location>
        <begin position="1"/>
        <end position="22"/>
    </location>
</feature>
<dbReference type="Gene3D" id="3.30.200.20">
    <property type="entry name" value="Phosphorylase Kinase, domain 1"/>
    <property type="match status" value="1"/>
</dbReference>
<feature type="compositionally biased region" description="Low complexity" evidence="18">
    <location>
        <begin position="243"/>
        <end position="262"/>
    </location>
</feature>
<dbReference type="PROSITE" id="PS50011">
    <property type="entry name" value="PROTEIN_KINASE_DOM"/>
    <property type="match status" value="1"/>
</dbReference>
<dbReference type="GO" id="GO:0035329">
    <property type="term" value="P:hippo signaling"/>
    <property type="evidence" value="ECO:0007669"/>
    <property type="project" value="UniProtKB-ARBA"/>
</dbReference>
<dbReference type="InterPro" id="IPR017441">
    <property type="entry name" value="Protein_kinase_ATP_BS"/>
</dbReference>
<dbReference type="GO" id="GO:0005813">
    <property type="term" value="C:centrosome"/>
    <property type="evidence" value="ECO:0007669"/>
    <property type="project" value="UniProtKB-SubCell"/>
</dbReference>
<dbReference type="PANTHER" id="PTHR24356:SF418">
    <property type="entry name" value="SERINE_THREONINE-PROTEIN KINASE WARTS"/>
    <property type="match status" value="1"/>
</dbReference>
<dbReference type="PANTHER" id="PTHR24356">
    <property type="entry name" value="SERINE/THREONINE-PROTEIN KINASE"/>
    <property type="match status" value="1"/>
</dbReference>
<dbReference type="Gene3D" id="1.10.510.10">
    <property type="entry name" value="Transferase(Phosphotransferase) domain 1"/>
    <property type="match status" value="1"/>
</dbReference>
<comment type="cofactor">
    <cofactor evidence="1">
        <name>Mg(2+)</name>
        <dbReference type="ChEBI" id="CHEBI:18420"/>
    </cofactor>
</comment>
<feature type="compositionally biased region" description="Low complexity" evidence="18">
    <location>
        <begin position="369"/>
        <end position="381"/>
    </location>
</feature>
<evidence type="ECO:0000256" key="9">
    <source>
        <dbReference type="ARBA" id="ARBA00022723"/>
    </source>
</evidence>
<feature type="compositionally biased region" description="Low complexity" evidence="18">
    <location>
        <begin position="411"/>
        <end position="422"/>
    </location>
</feature>
<dbReference type="InterPro" id="IPR049761">
    <property type="entry name" value="LATS1-like_MobB"/>
</dbReference>
<dbReference type="GO" id="GO:0004674">
    <property type="term" value="F:protein serine/threonine kinase activity"/>
    <property type="evidence" value="ECO:0007669"/>
    <property type="project" value="UniProtKB-KW"/>
</dbReference>
<dbReference type="GO" id="GO:0000082">
    <property type="term" value="P:G1/S transition of mitotic cell cycle"/>
    <property type="evidence" value="ECO:0007669"/>
    <property type="project" value="TreeGrafter"/>
</dbReference>
<dbReference type="PROSITE" id="PS00108">
    <property type="entry name" value="PROTEIN_KINASE_ST"/>
    <property type="match status" value="1"/>
</dbReference>
<evidence type="ECO:0000256" key="11">
    <source>
        <dbReference type="ARBA" id="ARBA00022777"/>
    </source>
</evidence>
<feature type="compositionally biased region" description="Pro residues" evidence="18">
    <location>
        <begin position="267"/>
        <end position="285"/>
    </location>
</feature>
<feature type="compositionally biased region" description="Low complexity" evidence="18">
    <location>
        <begin position="200"/>
        <end position="217"/>
    </location>
</feature>
<dbReference type="GO" id="GO:0046620">
    <property type="term" value="P:regulation of organ growth"/>
    <property type="evidence" value="ECO:0007669"/>
    <property type="project" value="TreeGrafter"/>
</dbReference>
<evidence type="ECO:0000256" key="8">
    <source>
        <dbReference type="ARBA" id="ARBA00022679"/>
    </source>
</evidence>
<dbReference type="AlphaFoldDB" id="A0A9P0B3E7"/>
<evidence type="ECO:0000256" key="6">
    <source>
        <dbReference type="ARBA" id="ARBA00022527"/>
    </source>
</evidence>
<dbReference type="EMBL" id="OV121134">
    <property type="protein sequence ID" value="CAH0553985.1"/>
    <property type="molecule type" value="Genomic_DNA"/>
</dbReference>
<evidence type="ECO:0000256" key="10">
    <source>
        <dbReference type="ARBA" id="ARBA00022741"/>
    </source>
</evidence>
<dbReference type="EC" id="2.7.11.1" evidence="4"/>
<dbReference type="SMART" id="SM00220">
    <property type="entry name" value="S_TKc"/>
    <property type="match status" value="1"/>
</dbReference>
<dbReference type="InterPro" id="IPR008271">
    <property type="entry name" value="Ser/Thr_kinase_AS"/>
</dbReference>
<feature type="region of interest" description="Disordered" evidence="18">
    <location>
        <begin position="964"/>
        <end position="1006"/>
    </location>
</feature>